<evidence type="ECO:0000256" key="7">
    <source>
        <dbReference type="ARBA" id="ARBA00023295"/>
    </source>
</evidence>
<evidence type="ECO:0000256" key="6">
    <source>
        <dbReference type="ARBA" id="ARBA00023180"/>
    </source>
</evidence>
<comment type="catalytic activity">
    <reaction evidence="1 8">
        <text>Random hydrolysis of (1-&gt;6)-alpha-D-mannosidic linkages in unbranched (1-&gt;6)-mannans.</text>
        <dbReference type="EC" id="3.2.1.101"/>
    </reaction>
</comment>
<keyword evidence="6" id="KW-0325">Glycoprotein</keyword>
<dbReference type="PANTHER" id="PTHR12145:SF41">
    <property type="entry name" value="MANNAN ENDO-1,6-ALPHA-MANNOSIDASE"/>
    <property type="match status" value="1"/>
</dbReference>
<dbReference type="PIRSF" id="PIRSF016302">
    <property type="entry name" value="Man_a_manosd"/>
    <property type="match status" value="1"/>
</dbReference>
<dbReference type="SUPFAM" id="SSF48208">
    <property type="entry name" value="Six-hairpin glycosidases"/>
    <property type="match status" value="1"/>
</dbReference>
<organism evidence="11 12">
    <name type="scientific">Phialemonium thermophilum</name>
    <dbReference type="NCBI Taxonomy" id="223376"/>
    <lineage>
        <taxon>Eukaryota</taxon>
        <taxon>Fungi</taxon>
        <taxon>Dikarya</taxon>
        <taxon>Ascomycota</taxon>
        <taxon>Pezizomycotina</taxon>
        <taxon>Sordariomycetes</taxon>
        <taxon>Sordariomycetidae</taxon>
        <taxon>Cephalothecales</taxon>
        <taxon>Cephalothecaceae</taxon>
        <taxon>Phialemonium</taxon>
    </lineage>
</organism>
<protein>
    <recommendedName>
        <fullName evidence="3 8">Mannan endo-1,6-alpha-mannosidase</fullName>
        <ecNumber evidence="3 8">3.2.1.101</ecNumber>
    </recommendedName>
</protein>
<evidence type="ECO:0000313" key="12">
    <source>
        <dbReference type="Proteomes" id="UP001586593"/>
    </source>
</evidence>
<evidence type="ECO:0000256" key="9">
    <source>
        <dbReference type="SAM" id="Phobius"/>
    </source>
</evidence>
<evidence type="ECO:0000256" key="1">
    <source>
        <dbReference type="ARBA" id="ARBA00001452"/>
    </source>
</evidence>
<dbReference type="InterPro" id="IPR014480">
    <property type="entry name" value="Mannan-1_6-alpha_mannosidase"/>
</dbReference>
<proteinExistence type="inferred from homology"/>
<dbReference type="Gene3D" id="1.50.10.20">
    <property type="match status" value="1"/>
</dbReference>
<dbReference type="EC" id="3.2.1.101" evidence="3 8"/>
<name>A0ABR3WJJ9_9PEZI</name>
<dbReference type="EMBL" id="JAZHXJ010000372">
    <property type="protein sequence ID" value="KAL1862963.1"/>
    <property type="molecule type" value="Genomic_DNA"/>
</dbReference>
<dbReference type="InterPro" id="IPR005198">
    <property type="entry name" value="Glyco_hydro_76"/>
</dbReference>
<evidence type="ECO:0000256" key="5">
    <source>
        <dbReference type="ARBA" id="ARBA00022801"/>
    </source>
</evidence>
<evidence type="ECO:0000256" key="3">
    <source>
        <dbReference type="ARBA" id="ARBA00012350"/>
    </source>
</evidence>
<keyword evidence="9" id="KW-0472">Membrane</keyword>
<evidence type="ECO:0000256" key="10">
    <source>
        <dbReference type="SAM" id="SignalP"/>
    </source>
</evidence>
<keyword evidence="4 10" id="KW-0732">Signal</keyword>
<keyword evidence="9" id="KW-0812">Transmembrane</keyword>
<feature type="transmembrane region" description="Helical" evidence="9">
    <location>
        <begin position="460"/>
        <end position="481"/>
    </location>
</feature>
<comment type="similarity">
    <text evidence="2 8">Belongs to the glycosyl hydrolase 76 family.</text>
</comment>
<accession>A0ABR3WJJ9</accession>
<keyword evidence="9" id="KW-1133">Transmembrane helix</keyword>
<dbReference type="InterPro" id="IPR008928">
    <property type="entry name" value="6-hairpin_glycosidase_sf"/>
</dbReference>
<keyword evidence="5 8" id="KW-0378">Hydrolase</keyword>
<sequence>MKGLPFFAGSLCVFAHTAWTVELVLDDAASVKAAASTVAFGLMKYYTGNRTGDVPGNLPAPYFWWEAGAMFGTMIDYWFITGDSTYNDVTTQAMLHQVGDSIDFMPTNQTRTEGNDDQGFWAMAAMSAAENNYPNPPKDQPQWLALTQAVFNEYVSRWDTATCNGGLRWQIFTFNNGFNYKNSISNGCFFNIAARLARYTGNSTYADWAEKIYDWETAVGLITPDFRVYDGASVAGNDNCTKVDRIQWTYNAGIYLHGASVMYNLTGGDDKWRARVDGLLAQTQAAFFANSSITKGGSASGGVMFERACESAGLCDTDQQSFKGYLARWMARTAQMAPYVAPTVAPLLRASATGAAKACSGSPSAGFAGLPGTACGFRWTGDGFDGSVGVGQQMNALSAIVSTLVVGDGSPVTGGGAGGGGVRAPVTANTGGTSVGNANAGMQTNSPIPQLPPITIKDRVAAGFLTTAILFSVVGGGVFVIK</sequence>
<feature type="chain" id="PRO_5045398952" description="Mannan endo-1,6-alpha-mannosidase" evidence="10">
    <location>
        <begin position="21"/>
        <end position="482"/>
    </location>
</feature>
<keyword evidence="7 8" id="KW-0326">Glycosidase</keyword>
<evidence type="ECO:0000313" key="11">
    <source>
        <dbReference type="EMBL" id="KAL1862963.1"/>
    </source>
</evidence>
<evidence type="ECO:0000256" key="4">
    <source>
        <dbReference type="ARBA" id="ARBA00022729"/>
    </source>
</evidence>
<evidence type="ECO:0000256" key="2">
    <source>
        <dbReference type="ARBA" id="ARBA00009699"/>
    </source>
</evidence>
<dbReference type="PANTHER" id="PTHR12145">
    <property type="entry name" value="MANNAN ENDO-1,6-ALPHA-MANNOSIDASE DCW1"/>
    <property type="match status" value="1"/>
</dbReference>
<reference evidence="11 12" key="1">
    <citation type="journal article" date="2024" name="Commun. Biol.">
        <title>Comparative genomic analysis of thermophilic fungi reveals convergent evolutionary adaptations and gene losses.</title>
        <authorList>
            <person name="Steindorff A.S."/>
            <person name="Aguilar-Pontes M.V."/>
            <person name="Robinson A.J."/>
            <person name="Andreopoulos B."/>
            <person name="LaButti K."/>
            <person name="Kuo A."/>
            <person name="Mondo S."/>
            <person name="Riley R."/>
            <person name="Otillar R."/>
            <person name="Haridas S."/>
            <person name="Lipzen A."/>
            <person name="Grimwood J."/>
            <person name="Schmutz J."/>
            <person name="Clum A."/>
            <person name="Reid I.D."/>
            <person name="Moisan M.C."/>
            <person name="Butler G."/>
            <person name="Nguyen T.T.M."/>
            <person name="Dewar K."/>
            <person name="Conant G."/>
            <person name="Drula E."/>
            <person name="Henrissat B."/>
            <person name="Hansel C."/>
            <person name="Singer S."/>
            <person name="Hutchinson M.I."/>
            <person name="de Vries R.P."/>
            <person name="Natvig D.O."/>
            <person name="Powell A.J."/>
            <person name="Tsang A."/>
            <person name="Grigoriev I.V."/>
        </authorList>
    </citation>
    <scope>NUCLEOTIDE SEQUENCE [LARGE SCALE GENOMIC DNA]</scope>
    <source>
        <strain evidence="11 12">ATCC 24622</strain>
    </source>
</reference>
<dbReference type="Pfam" id="PF03663">
    <property type="entry name" value="Glyco_hydro_76"/>
    <property type="match status" value="1"/>
</dbReference>
<evidence type="ECO:0000256" key="8">
    <source>
        <dbReference type="PIRNR" id="PIRNR016302"/>
    </source>
</evidence>
<dbReference type="Proteomes" id="UP001586593">
    <property type="component" value="Unassembled WGS sequence"/>
</dbReference>
<comment type="caution">
    <text evidence="11">The sequence shown here is derived from an EMBL/GenBank/DDBJ whole genome shotgun (WGS) entry which is preliminary data.</text>
</comment>
<keyword evidence="12" id="KW-1185">Reference proteome</keyword>
<gene>
    <name evidence="11" type="ORF">VTK73DRAFT_6574</name>
</gene>
<feature type="signal peptide" evidence="10">
    <location>
        <begin position="1"/>
        <end position="20"/>
    </location>
</feature>